<dbReference type="Proteomes" id="UP001374803">
    <property type="component" value="Chromosome"/>
</dbReference>
<feature type="domain" description="VOC" evidence="1">
    <location>
        <begin position="4"/>
        <end position="125"/>
    </location>
</feature>
<accession>A0ABZ2L2J9</accession>
<keyword evidence="3" id="KW-1185">Reference proteome</keyword>
<evidence type="ECO:0000259" key="1">
    <source>
        <dbReference type="PROSITE" id="PS51819"/>
    </source>
</evidence>
<dbReference type="PROSITE" id="PS51819">
    <property type="entry name" value="VOC"/>
    <property type="match status" value="1"/>
</dbReference>
<dbReference type="PANTHER" id="PTHR36437">
    <property type="entry name" value="GLYOXALASE/BLEOMYCIN RESISTANCE PROTEIN/DIOXYGENASE"/>
    <property type="match status" value="1"/>
</dbReference>
<dbReference type="PANTHER" id="PTHR36437:SF2">
    <property type="entry name" value="GLYOXALASE_BLEOMYCIN RESISTANCE PROTEIN_DIOXYGENASE"/>
    <property type="match status" value="1"/>
</dbReference>
<dbReference type="InterPro" id="IPR029068">
    <property type="entry name" value="Glyas_Bleomycin-R_OHBP_Dase"/>
</dbReference>
<dbReference type="SUPFAM" id="SSF54593">
    <property type="entry name" value="Glyoxalase/Bleomycin resistance protein/Dihydroxybiphenyl dioxygenase"/>
    <property type="match status" value="1"/>
</dbReference>
<protein>
    <submittedName>
        <fullName evidence="2">VOC family protein</fullName>
    </submittedName>
</protein>
<evidence type="ECO:0000313" key="3">
    <source>
        <dbReference type="Proteomes" id="UP001374803"/>
    </source>
</evidence>
<dbReference type="Gene3D" id="3.10.180.10">
    <property type="entry name" value="2,3-Dihydroxybiphenyl 1,2-Dioxygenase, domain 1"/>
    <property type="match status" value="1"/>
</dbReference>
<organism evidence="2 3">
    <name type="scientific">Pendulispora rubella</name>
    <dbReference type="NCBI Taxonomy" id="2741070"/>
    <lineage>
        <taxon>Bacteria</taxon>
        <taxon>Pseudomonadati</taxon>
        <taxon>Myxococcota</taxon>
        <taxon>Myxococcia</taxon>
        <taxon>Myxococcales</taxon>
        <taxon>Sorangiineae</taxon>
        <taxon>Pendulisporaceae</taxon>
        <taxon>Pendulispora</taxon>
    </lineage>
</organism>
<dbReference type="InterPro" id="IPR037523">
    <property type="entry name" value="VOC_core"/>
</dbReference>
<gene>
    <name evidence="2" type="ORF">LVJ94_50845</name>
</gene>
<evidence type="ECO:0000313" key="2">
    <source>
        <dbReference type="EMBL" id="WXB05183.1"/>
    </source>
</evidence>
<dbReference type="RefSeq" id="WP_394834825.1">
    <property type="nucleotide sequence ID" value="NZ_CP089929.1"/>
</dbReference>
<reference evidence="2" key="1">
    <citation type="submission" date="2021-12" db="EMBL/GenBank/DDBJ databases">
        <title>Discovery of the Pendulisporaceae a myxobacterial family with distinct sporulation behavior and unique specialized metabolism.</title>
        <authorList>
            <person name="Garcia R."/>
            <person name="Popoff A."/>
            <person name="Bader C.D."/>
            <person name="Loehr J."/>
            <person name="Walesch S."/>
            <person name="Walt C."/>
            <person name="Boldt J."/>
            <person name="Bunk B."/>
            <person name="Haeckl F.J.F.P.J."/>
            <person name="Gunesch A.P."/>
            <person name="Birkelbach J."/>
            <person name="Nuebel U."/>
            <person name="Pietschmann T."/>
            <person name="Bach T."/>
            <person name="Mueller R."/>
        </authorList>
    </citation>
    <scope>NUCLEOTIDE SEQUENCE</scope>
    <source>
        <strain evidence="2">MSr11367</strain>
    </source>
</reference>
<dbReference type="Pfam" id="PF00903">
    <property type="entry name" value="Glyoxalase"/>
    <property type="match status" value="1"/>
</dbReference>
<proteinExistence type="predicted"/>
<dbReference type="EMBL" id="CP089983">
    <property type="protein sequence ID" value="WXB05183.1"/>
    <property type="molecule type" value="Genomic_DNA"/>
</dbReference>
<dbReference type="InterPro" id="IPR004360">
    <property type="entry name" value="Glyas_Fos-R_dOase_dom"/>
</dbReference>
<sequence>MLSKVAYVTLFVNDQDKALDFYTNVLGFEKRADNPLPTGTRFLTVGLAGQELQVVLWPGTHGNAKPAPGLVPGACIFETSDCRAAFETLKARGVEFETPQIIEQPVALVAIFRDPDGNRLMLRENRKP</sequence>
<name>A0ABZ2L2J9_9BACT</name>